<dbReference type="AlphaFoldDB" id="A0A8T4HBD8"/>
<organism evidence="1 2">
    <name type="scientific">Rhinopithecimicrobium faecis</name>
    <dbReference type="NCBI Taxonomy" id="2820698"/>
    <lineage>
        <taxon>Bacteria</taxon>
        <taxon>Pseudomonadati</taxon>
        <taxon>Bacteroidota</taxon>
        <taxon>Sphingobacteriia</taxon>
        <taxon>Sphingobacteriales</taxon>
        <taxon>Sphingobacteriaceae</taxon>
        <taxon>Rhinopithecimicrobium</taxon>
    </lineage>
</organism>
<dbReference type="RefSeq" id="WP_353547933.1">
    <property type="nucleotide sequence ID" value="NZ_JAGKSB010000017.1"/>
</dbReference>
<proteinExistence type="predicted"/>
<evidence type="ECO:0000313" key="1">
    <source>
        <dbReference type="EMBL" id="MBP3944420.1"/>
    </source>
</evidence>
<reference evidence="1" key="1">
    <citation type="submission" date="2021-03" db="EMBL/GenBank/DDBJ databases">
        <authorList>
            <person name="Lu T."/>
            <person name="Wang Q."/>
            <person name="Han X."/>
        </authorList>
    </citation>
    <scope>NUCLEOTIDE SEQUENCE</scope>
    <source>
        <strain evidence="1">WQ 2009</strain>
    </source>
</reference>
<name>A0A8T4HBD8_9SPHI</name>
<dbReference type="InterPro" id="IPR032588">
    <property type="entry name" value="Lipase_GDSL_lke"/>
</dbReference>
<accession>A0A8T4HBD8</accession>
<evidence type="ECO:0008006" key="3">
    <source>
        <dbReference type="Google" id="ProtNLM"/>
    </source>
</evidence>
<dbReference type="EMBL" id="JAGKSB010000017">
    <property type="protein sequence ID" value="MBP3944420.1"/>
    <property type="molecule type" value="Genomic_DNA"/>
</dbReference>
<comment type="caution">
    <text evidence="1">The sequence shown here is derived from an EMBL/GenBank/DDBJ whole genome shotgun (WGS) entry which is preliminary data.</text>
</comment>
<protein>
    <recommendedName>
        <fullName evidence="3">SGNH hydrolase-type esterase domain-containing protein</fullName>
    </recommendedName>
</protein>
<dbReference type="CDD" id="cd00229">
    <property type="entry name" value="SGNH_hydrolase"/>
    <property type="match status" value="1"/>
</dbReference>
<sequence>MATEPKFNGKPPVSDFNSAYIVCQQALEQGFRTIEFNDLVLKAGANVSESVKITGLSLPSLGDVNKTAEVSGGAAGKTFTWSGGNIIVNGSYGARLFWDGTLKTWSKVDEWEYPKGLDGRDITDWTAKSYNYVNGKGSLVFNSGIIYENNAATVAGDIPGVSNKWVKKINAGQEELRKILDIKGAEVDQNYFAIPHNTAVNASNSGNDGLFFYQNNSLLIGKSINKIFVNIVTAGTLSVFKILNAGSSAYTKTLITTLNVTVGVPGYDVPPFVLNENETLAFFDSTDTCRFRFNNSMPNADGGGLKYITFSSNVWSAFFQRDLSIGVQVVGQGLYSEKIDLIDSNISDLQDHDTNINGILDLQGSEGYITLIPKLVTSPASLAQKTLGMLYYQNNSLLIGKVINKIFIDVATAGTFSILKLTGAATPGFTKVVVEVLNLSLGQTEYNLATPLILQEGETIAFSDQGDIGNFRYSAAAVNPVGGGFRFYTFATSSWSGLSNQDINIGIATEAIVPASKRLDDIEVALNNKIFSNKKISFLGDSITSYAGYIPTGNAHFYPSNNVTNVEMTWWKKLLNITGGVLSINNSWSGSFVSSNGGAVSSFQNRLNLLGTPDVIFIFGGTNDFNGNVPLGDIDFATEFDLTQFTDAYCNVIQQVSVNYPNAMIYCMTPLKRGANGIVVTKNSTYSVDQMCDRIIDIAKIYGVNYIDTRRINITPYNRSNYLFDALHPNSSGMELLVDFIKRNL</sequence>
<dbReference type="Gene3D" id="3.40.50.1110">
    <property type="entry name" value="SGNH hydrolase"/>
    <property type="match status" value="1"/>
</dbReference>
<dbReference type="InterPro" id="IPR036514">
    <property type="entry name" value="SGNH_hydro_sf"/>
</dbReference>
<keyword evidence="2" id="KW-1185">Reference proteome</keyword>
<dbReference type="Pfam" id="PF16255">
    <property type="entry name" value="Lipase_GDSL_lke"/>
    <property type="match status" value="1"/>
</dbReference>
<dbReference type="GO" id="GO:0016788">
    <property type="term" value="F:hydrolase activity, acting on ester bonds"/>
    <property type="evidence" value="ECO:0007669"/>
    <property type="project" value="UniProtKB-ARBA"/>
</dbReference>
<dbReference type="SUPFAM" id="SSF52266">
    <property type="entry name" value="SGNH hydrolase"/>
    <property type="match status" value="1"/>
</dbReference>
<dbReference type="Proteomes" id="UP000679691">
    <property type="component" value="Unassembled WGS sequence"/>
</dbReference>
<gene>
    <name evidence="1" type="ORF">J5U18_12800</name>
</gene>
<evidence type="ECO:0000313" key="2">
    <source>
        <dbReference type="Proteomes" id="UP000679691"/>
    </source>
</evidence>